<dbReference type="GO" id="GO:0004061">
    <property type="term" value="F:arylformamidase activity"/>
    <property type="evidence" value="ECO:0007669"/>
    <property type="project" value="InterPro"/>
</dbReference>
<dbReference type="PANTHER" id="PTHR31118:SF12">
    <property type="entry name" value="CYCLASE-LIKE PROTEIN 2"/>
    <property type="match status" value="1"/>
</dbReference>
<gene>
    <name evidence="1" type="ORF">caldi_13070</name>
</gene>
<dbReference type="SUPFAM" id="SSF102198">
    <property type="entry name" value="Putative cyclase"/>
    <property type="match status" value="1"/>
</dbReference>
<dbReference type="Gene3D" id="3.50.30.50">
    <property type="entry name" value="Putative cyclase"/>
    <property type="match status" value="1"/>
</dbReference>
<dbReference type="PANTHER" id="PTHR31118">
    <property type="entry name" value="CYCLASE-LIKE PROTEIN 2"/>
    <property type="match status" value="1"/>
</dbReference>
<accession>A0AA35CJF9</accession>
<keyword evidence="2" id="KW-1185">Reference proteome</keyword>
<dbReference type="Pfam" id="PF04199">
    <property type="entry name" value="Cyclase"/>
    <property type="match status" value="1"/>
</dbReference>
<dbReference type="GO" id="GO:0019441">
    <property type="term" value="P:L-tryptophan catabolic process to kynurenine"/>
    <property type="evidence" value="ECO:0007669"/>
    <property type="project" value="InterPro"/>
</dbReference>
<organism evidence="1 2">
    <name type="scientific">Caldinitratiruptor microaerophilus</name>
    <dbReference type="NCBI Taxonomy" id="671077"/>
    <lineage>
        <taxon>Bacteria</taxon>
        <taxon>Bacillati</taxon>
        <taxon>Bacillota</taxon>
        <taxon>Clostridia</taxon>
        <taxon>Eubacteriales</taxon>
        <taxon>Symbiobacteriaceae</taxon>
        <taxon>Caldinitratiruptor</taxon>
    </lineage>
</organism>
<dbReference type="KEGG" id="cmic:caldi_13070"/>
<proteinExistence type="predicted"/>
<name>A0AA35CJF9_9FIRM</name>
<dbReference type="InterPro" id="IPR037175">
    <property type="entry name" value="KFase_sf"/>
</dbReference>
<dbReference type="InterPro" id="IPR007325">
    <property type="entry name" value="KFase/CYL"/>
</dbReference>
<sequence>MRIVDLTHGFRAGMPAYGAAWYARFDLRRILTPDTDPAGQGRTFSQFVMNPHNATHVDAPSHFFPGAPGVAELDPAIFLGPAVVADLTHKGLREPITAADLDAVMGGEDLRGLRLLVRTDYLDRHWGDPDFWQKPPYLDATAAAWCVERGVRLVGLDCLTEEPGDRAFPVHRSLLGAGIPILEYIRNLAALRSRRVWLSALPIVVHGAEAAPVRAVALEGGTPDGPG</sequence>
<reference evidence="1" key="1">
    <citation type="submission" date="2022-03" db="EMBL/GenBank/DDBJ databases">
        <title>Complete genome sequence of Caldinitratiruptor microaerophilus.</title>
        <authorList>
            <person name="Mukaiyama R."/>
            <person name="Nishiyama T."/>
            <person name="Ueda K."/>
        </authorList>
    </citation>
    <scope>NUCLEOTIDE SEQUENCE</scope>
    <source>
        <strain evidence="1">JCM 16183</strain>
    </source>
</reference>
<evidence type="ECO:0000313" key="2">
    <source>
        <dbReference type="Proteomes" id="UP001163687"/>
    </source>
</evidence>
<dbReference type="EMBL" id="AP025628">
    <property type="protein sequence ID" value="BDG60217.1"/>
    <property type="molecule type" value="Genomic_DNA"/>
</dbReference>
<dbReference type="AlphaFoldDB" id="A0AA35CJF9"/>
<dbReference type="RefSeq" id="WP_264844282.1">
    <property type="nucleotide sequence ID" value="NZ_AP025628.1"/>
</dbReference>
<protein>
    <submittedName>
        <fullName evidence="1">Cyclase</fullName>
    </submittedName>
</protein>
<dbReference type="Proteomes" id="UP001163687">
    <property type="component" value="Chromosome"/>
</dbReference>
<evidence type="ECO:0000313" key="1">
    <source>
        <dbReference type="EMBL" id="BDG60217.1"/>
    </source>
</evidence>